<gene>
    <name evidence="1" type="ORF">CEY00_Acc11309</name>
</gene>
<keyword evidence="2" id="KW-1185">Reference proteome</keyword>
<comment type="caution">
    <text evidence="1">The sequence shown here is derived from an EMBL/GenBank/DDBJ whole genome shotgun (WGS) entry which is preliminary data.</text>
</comment>
<dbReference type="EMBL" id="NKQK01000010">
    <property type="protein sequence ID" value="PSS19265.1"/>
    <property type="molecule type" value="Genomic_DNA"/>
</dbReference>
<dbReference type="OrthoDB" id="101791at2759"/>
<dbReference type="PANTHER" id="PTHR47602">
    <property type="entry name" value="F-BOX PROTEIN SKIP22"/>
    <property type="match status" value="1"/>
</dbReference>
<proteinExistence type="predicted"/>
<dbReference type="InParanoid" id="A0A2R6R204"/>
<reference evidence="2" key="2">
    <citation type="journal article" date="2018" name="BMC Genomics">
        <title>A manually annotated Actinidia chinensis var. chinensis (kiwifruit) genome highlights the challenges associated with draft genomes and gene prediction in plants.</title>
        <authorList>
            <person name="Pilkington S.M."/>
            <person name="Crowhurst R."/>
            <person name="Hilario E."/>
            <person name="Nardozza S."/>
            <person name="Fraser L."/>
            <person name="Peng Y."/>
            <person name="Gunaseelan K."/>
            <person name="Simpson R."/>
            <person name="Tahir J."/>
            <person name="Deroles S.C."/>
            <person name="Templeton K."/>
            <person name="Luo Z."/>
            <person name="Davy M."/>
            <person name="Cheng C."/>
            <person name="McNeilage M."/>
            <person name="Scaglione D."/>
            <person name="Liu Y."/>
            <person name="Zhang Q."/>
            <person name="Datson P."/>
            <person name="De Silva N."/>
            <person name="Gardiner S.E."/>
            <person name="Bassett H."/>
            <person name="Chagne D."/>
            <person name="McCallum J."/>
            <person name="Dzierzon H."/>
            <person name="Deng C."/>
            <person name="Wang Y.Y."/>
            <person name="Barron L."/>
            <person name="Manako K."/>
            <person name="Bowen J."/>
            <person name="Foster T.M."/>
            <person name="Erridge Z.A."/>
            <person name="Tiffin H."/>
            <person name="Waite C.N."/>
            <person name="Davies K.M."/>
            <person name="Grierson E.P."/>
            <person name="Laing W.A."/>
            <person name="Kirk R."/>
            <person name="Chen X."/>
            <person name="Wood M."/>
            <person name="Montefiori M."/>
            <person name="Brummell D.A."/>
            <person name="Schwinn K.E."/>
            <person name="Catanach A."/>
            <person name="Fullerton C."/>
            <person name="Li D."/>
            <person name="Meiyalaghan S."/>
            <person name="Nieuwenhuizen N."/>
            <person name="Read N."/>
            <person name="Prakash R."/>
            <person name="Hunter D."/>
            <person name="Zhang H."/>
            <person name="McKenzie M."/>
            <person name="Knabel M."/>
            <person name="Harris A."/>
            <person name="Allan A.C."/>
            <person name="Gleave A."/>
            <person name="Chen A."/>
            <person name="Janssen B.J."/>
            <person name="Plunkett B."/>
            <person name="Ampomah-Dwamena C."/>
            <person name="Voogd C."/>
            <person name="Leif D."/>
            <person name="Lafferty D."/>
            <person name="Souleyre E.J.F."/>
            <person name="Varkonyi-Gasic E."/>
            <person name="Gambi F."/>
            <person name="Hanley J."/>
            <person name="Yao J.L."/>
            <person name="Cheung J."/>
            <person name="David K.M."/>
            <person name="Warren B."/>
            <person name="Marsh K."/>
            <person name="Snowden K.C."/>
            <person name="Lin-Wang K."/>
            <person name="Brian L."/>
            <person name="Martinez-Sanchez M."/>
            <person name="Wang M."/>
            <person name="Ileperuma N."/>
            <person name="Macnee N."/>
            <person name="Campin R."/>
            <person name="McAtee P."/>
            <person name="Drummond R.S.M."/>
            <person name="Espley R.V."/>
            <person name="Ireland H.S."/>
            <person name="Wu R."/>
            <person name="Atkinson R.G."/>
            <person name="Karunairetnam S."/>
            <person name="Bulley S."/>
            <person name="Chunkath S."/>
            <person name="Hanley Z."/>
            <person name="Storey R."/>
            <person name="Thrimawithana A.H."/>
            <person name="Thomson S."/>
            <person name="David C."/>
            <person name="Testolin R."/>
            <person name="Huang H."/>
            <person name="Hellens R.P."/>
            <person name="Schaffer R.J."/>
        </authorList>
    </citation>
    <scope>NUCLEOTIDE SEQUENCE [LARGE SCALE GENOMIC DNA]</scope>
    <source>
        <strain evidence="2">cv. Red5</strain>
    </source>
</reference>
<dbReference type="Gramene" id="PSS19265">
    <property type="protein sequence ID" value="PSS19265"/>
    <property type="gene ID" value="CEY00_Acc11309"/>
</dbReference>
<dbReference type="STRING" id="1590841.A0A2R6R204"/>
<evidence type="ECO:0000313" key="2">
    <source>
        <dbReference type="Proteomes" id="UP000241394"/>
    </source>
</evidence>
<sequence length="232" mass="26423">MGRHGMTRLSKWAGTARHSYKMARHGTIKNGTARQGTVSKWARHGTARSTVGIEKKWHGTAQWARLTPLVIAVHAALLESGFVAFDSITKMKVERFYLPDEWPRSEFFVSLWYTLPEINNQGLSEDGVETVFLKFRSMGKYVNVNGFLTRNGSRVYRVCLDEDRLSFFLNIMWANCDSIKEKNGKGSFSQLHPERGGVEFWRTVKDSLALPLLIDSCEKAGLPSPPCFMRRF</sequence>
<organism evidence="1 2">
    <name type="scientific">Actinidia chinensis var. chinensis</name>
    <name type="common">Chinese soft-hair kiwi</name>
    <dbReference type="NCBI Taxonomy" id="1590841"/>
    <lineage>
        <taxon>Eukaryota</taxon>
        <taxon>Viridiplantae</taxon>
        <taxon>Streptophyta</taxon>
        <taxon>Embryophyta</taxon>
        <taxon>Tracheophyta</taxon>
        <taxon>Spermatophyta</taxon>
        <taxon>Magnoliopsida</taxon>
        <taxon>eudicotyledons</taxon>
        <taxon>Gunneridae</taxon>
        <taxon>Pentapetalae</taxon>
        <taxon>asterids</taxon>
        <taxon>Ericales</taxon>
        <taxon>Actinidiaceae</taxon>
        <taxon>Actinidia</taxon>
    </lineage>
</organism>
<dbReference type="PANTHER" id="PTHR47602:SF2">
    <property type="entry name" value="F-BOX PROTEIN SKIP22"/>
    <property type="match status" value="1"/>
</dbReference>
<reference evidence="1 2" key="1">
    <citation type="submission" date="2017-07" db="EMBL/GenBank/DDBJ databases">
        <title>An improved, manually edited Actinidia chinensis var. chinensis (kiwifruit) genome highlights the challenges associated with draft genomes and gene prediction in plants.</title>
        <authorList>
            <person name="Pilkington S."/>
            <person name="Crowhurst R."/>
            <person name="Hilario E."/>
            <person name="Nardozza S."/>
            <person name="Fraser L."/>
            <person name="Peng Y."/>
            <person name="Gunaseelan K."/>
            <person name="Simpson R."/>
            <person name="Tahir J."/>
            <person name="Deroles S."/>
            <person name="Templeton K."/>
            <person name="Luo Z."/>
            <person name="Davy M."/>
            <person name="Cheng C."/>
            <person name="Mcneilage M."/>
            <person name="Scaglione D."/>
            <person name="Liu Y."/>
            <person name="Zhang Q."/>
            <person name="Datson P."/>
            <person name="De Silva N."/>
            <person name="Gardiner S."/>
            <person name="Bassett H."/>
            <person name="Chagne D."/>
            <person name="Mccallum J."/>
            <person name="Dzierzon H."/>
            <person name="Deng C."/>
            <person name="Wang Y.-Y."/>
            <person name="Barron N."/>
            <person name="Manako K."/>
            <person name="Bowen J."/>
            <person name="Foster T."/>
            <person name="Erridge Z."/>
            <person name="Tiffin H."/>
            <person name="Waite C."/>
            <person name="Davies K."/>
            <person name="Grierson E."/>
            <person name="Laing W."/>
            <person name="Kirk R."/>
            <person name="Chen X."/>
            <person name="Wood M."/>
            <person name="Montefiori M."/>
            <person name="Brummell D."/>
            <person name="Schwinn K."/>
            <person name="Catanach A."/>
            <person name="Fullerton C."/>
            <person name="Li D."/>
            <person name="Meiyalaghan S."/>
            <person name="Nieuwenhuizen N."/>
            <person name="Read N."/>
            <person name="Prakash R."/>
            <person name="Hunter D."/>
            <person name="Zhang H."/>
            <person name="Mckenzie M."/>
            <person name="Knabel M."/>
            <person name="Harris A."/>
            <person name="Allan A."/>
            <person name="Chen A."/>
            <person name="Janssen B."/>
            <person name="Plunkett B."/>
            <person name="Dwamena C."/>
            <person name="Voogd C."/>
            <person name="Leif D."/>
            <person name="Lafferty D."/>
            <person name="Souleyre E."/>
            <person name="Varkonyi-Gasic E."/>
            <person name="Gambi F."/>
            <person name="Hanley J."/>
            <person name="Yao J.-L."/>
            <person name="Cheung J."/>
            <person name="David K."/>
            <person name="Warren B."/>
            <person name="Marsh K."/>
            <person name="Snowden K."/>
            <person name="Lin-Wang K."/>
            <person name="Brian L."/>
            <person name="Martinez-Sanchez M."/>
            <person name="Wang M."/>
            <person name="Ileperuma N."/>
            <person name="Macnee N."/>
            <person name="Campin R."/>
            <person name="Mcatee P."/>
            <person name="Drummond R."/>
            <person name="Espley R."/>
            <person name="Ireland H."/>
            <person name="Wu R."/>
            <person name="Atkinson R."/>
            <person name="Karunairetnam S."/>
            <person name="Bulley S."/>
            <person name="Chunkath S."/>
            <person name="Hanley Z."/>
            <person name="Storey R."/>
            <person name="Thrimawithana A."/>
            <person name="Thomson S."/>
            <person name="David C."/>
            <person name="Testolin R."/>
        </authorList>
    </citation>
    <scope>NUCLEOTIDE SEQUENCE [LARGE SCALE GENOMIC DNA]</scope>
    <source>
        <strain evidence="2">cv. Red5</strain>
        <tissue evidence="1">Young leaf</tissue>
    </source>
</reference>
<dbReference type="AlphaFoldDB" id="A0A2R6R204"/>
<evidence type="ECO:0000313" key="1">
    <source>
        <dbReference type="EMBL" id="PSS19265.1"/>
    </source>
</evidence>
<name>A0A2R6R204_ACTCC</name>
<dbReference type="Proteomes" id="UP000241394">
    <property type="component" value="Chromosome LG10"/>
</dbReference>
<accession>A0A2R6R204</accession>
<dbReference type="FunCoup" id="A0A2R6R204">
    <property type="interactions" value="2065"/>
</dbReference>
<dbReference type="Gene3D" id="3.40.1000.30">
    <property type="match status" value="1"/>
</dbReference>
<protein>
    <submittedName>
        <fullName evidence="1">F-box protein</fullName>
    </submittedName>
</protein>